<name>A0A9E7G6R6_9LILI</name>
<dbReference type="SUPFAM" id="SSF46689">
    <property type="entry name" value="Homeodomain-like"/>
    <property type="match status" value="1"/>
</dbReference>
<dbReference type="InterPro" id="IPR009057">
    <property type="entry name" value="Homeodomain-like_sf"/>
</dbReference>
<evidence type="ECO:0000256" key="10">
    <source>
        <dbReference type="SAM" id="Coils"/>
    </source>
</evidence>
<evidence type="ECO:0000256" key="5">
    <source>
        <dbReference type="ARBA" id="ARBA00023155"/>
    </source>
</evidence>
<dbReference type="PANTHER" id="PTHR45714:SF34">
    <property type="entry name" value="HOMEOBOX-LEUCINE ZIPPER PROTEIN HAT9"/>
    <property type="match status" value="1"/>
</dbReference>
<reference evidence="12" key="1">
    <citation type="submission" date="2022-05" db="EMBL/GenBank/DDBJ databases">
        <title>The Musa troglodytarum L. genome provides insights into the mechanism of non-climacteric behaviour and enrichment of carotenoids.</title>
        <authorList>
            <person name="Wang J."/>
        </authorList>
    </citation>
    <scope>NUCLEOTIDE SEQUENCE</scope>
    <source>
        <tissue evidence="12">Leaf</tissue>
    </source>
</reference>
<evidence type="ECO:0000259" key="11">
    <source>
        <dbReference type="PROSITE" id="PS50071"/>
    </source>
</evidence>
<dbReference type="PROSITE" id="PS50071">
    <property type="entry name" value="HOMEOBOX_2"/>
    <property type="match status" value="1"/>
</dbReference>
<feature type="domain" description="Homeobox" evidence="11">
    <location>
        <begin position="109"/>
        <end position="169"/>
    </location>
</feature>
<dbReference type="Gene3D" id="1.10.10.60">
    <property type="entry name" value="Homeodomain-like"/>
    <property type="match status" value="1"/>
</dbReference>
<dbReference type="PANTHER" id="PTHR45714">
    <property type="entry name" value="HOMEOBOX-LEUCINE ZIPPER PROTEIN HAT14"/>
    <property type="match status" value="1"/>
</dbReference>
<dbReference type="InterPro" id="IPR001356">
    <property type="entry name" value="HD"/>
</dbReference>
<keyword evidence="3" id="KW-0805">Transcription regulation</keyword>
<keyword evidence="4 8" id="KW-0238">DNA-binding</keyword>
<dbReference type="PROSITE" id="PS00027">
    <property type="entry name" value="HOMEOBOX_1"/>
    <property type="match status" value="1"/>
</dbReference>
<evidence type="ECO:0000256" key="6">
    <source>
        <dbReference type="ARBA" id="ARBA00023163"/>
    </source>
</evidence>
<dbReference type="InterPro" id="IPR003106">
    <property type="entry name" value="Leu_zip_homeo"/>
</dbReference>
<comment type="subcellular location">
    <subcellularLocation>
        <location evidence="1 8 9">Nucleus</location>
    </subcellularLocation>
</comment>
<feature type="DNA-binding region" description="Homeobox" evidence="8">
    <location>
        <begin position="111"/>
        <end position="170"/>
    </location>
</feature>
<proteinExistence type="inferred from homology"/>
<evidence type="ECO:0000256" key="2">
    <source>
        <dbReference type="ARBA" id="ARBA00006074"/>
    </source>
</evidence>
<evidence type="ECO:0000256" key="9">
    <source>
        <dbReference type="RuleBase" id="RU000682"/>
    </source>
</evidence>
<evidence type="ECO:0000313" key="13">
    <source>
        <dbReference type="Proteomes" id="UP001055439"/>
    </source>
</evidence>
<sequence>MDACKVDMCSTGLSLALNYRGKSTDFSVGNRPRQSSGLELEISSSTAADLEPSLTLGLPGDGRKACSVGRVVGRQYSPPHSVISSFPVGHPSNINGEEVWPRISDEEEYGTARKKLRLTKGQSALLEDKFREHGTLTPKQKQDLAQQLNLRPRQVEVWFQNRRARTKLKKTEAELEFLRKCCERLTEENMRLQKELQELKSQKSSAPRYTQLHEAAPAFAMCPSCNKVTGAADGSGSGFLAAASKRHFSNPFAHCAAR</sequence>
<dbReference type="InterPro" id="IPR050762">
    <property type="entry name" value="HD-ZIP_Homeobox_LZ_Class_II"/>
</dbReference>
<dbReference type="GO" id="GO:0005634">
    <property type="term" value="C:nucleus"/>
    <property type="evidence" value="ECO:0007669"/>
    <property type="project" value="UniProtKB-SubCell"/>
</dbReference>
<dbReference type="SMART" id="SM00340">
    <property type="entry name" value="HALZ"/>
    <property type="match status" value="1"/>
</dbReference>
<dbReference type="Pfam" id="PF00046">
    <property type="entry name" value="Homeodomain"/>
    <property type="match status" value="1"/>
</dbReference>
<accession>A0A9E7G6R6</accession>
<evidence type="ECO:0000256" key="8">
    <source>
        <dbReference type="PROSITE-ProRule" id="PRU00108"/>
    </source>
</evidence>
<keyword evidence="5 8" id="KW-0371">Homeobox</keyword>
<dbReference type="InterPro" id="IPR017970">
    <property type="entry name" value="Homeobox_CS"/>
</dbReference>
<dbReference type="OrthoDB" id="6159439at2759"/>
<feature type="coiled-coil region" evidence="10">
    <location>
        <begin position="161"/>
        <end position="202"/>
    </location>
</feature>
<evidence type="ECO:0000256" key="4">
    <source>
        <dbReference type="ARBA" id="ARBA00023125"/>
    </source>
</evidence>
<keyword evidence="7 8" id="KW-0539">Nucleus</keyword>
<dbReference type="CDD" id="cd14686">
    <property type="entry name" value="bZIP"/>
    <property type="match status" value="1"/>
</dbReference>
<evidence type="ECO:0000256" key="7">
    <source>
        <dbReference type="ARBA" id="ARBA00023242"/>
    </source>
</evidence>
<dbReference type="EMBL" id="CP097508">
    <property type="protein sequence ID" value="URE09464.1"/>
    <property type="molecule type" value="Genomic_DNA"/>
</dbReference>
<dbReference type="Proteomes" id="UP001055439">
    <property type="component" value="Chromosome 6"/>
</dbReference>
<dbReference type="GO" id="GO:0043565">
    <property type="term" value="F:sequence-specific DNA binding"/>
    <property type="evidence" value="ECO:0007669"/>
    <property type="project" value="InterPro"/>
</dbReference>
<keyword evidence="13" id="KW-1185">Reference proteome</keyword>
<dbReference type="AlphaFoldDB" id="A0A9E7G6R6"/>
<organism evidence="12 13">
    <name type="scientific">Musa troglodytarum</name>
    <name type="common">fe'i banana</name>
    <dbReference type="NCBI Taxonomy" id="320322"/>
    <lineage>
        <taxon>Eukaryota</taxon>
        <taxon>Viridiplantae</taxon>
        <taxon>Streptophyta</taxon>
        <taxon>Embryophyta</taxon>
        <taxon>Tracheophyta</taxon>
        <taxon>Spermatophyta</taxon>
        <taxon>Magnoliopsida</taxon>
        <taxon>Liliopsida</taxon>
        <taxon>Zingiberales</taxon>
        <taxon>Musaceae</taxon>
        <taxon>Musa</taxon>
    </lineage>
</organism>
<dbReference type="SMART" id="SM00389">
    <property type="entry name" value="HOX"/>
    <property type="match status" value="1"/>
</dbReference>
<dbReference type="GO" id="GO:0000981">
    <property type="term" value="F:DNA-binding transcription factor activity, RNA polymerase II-specific"/>
    <property type="evidence" value="ECO:0007669"/>
    <property type="project" value="InterPro"/>
</dbReference>
<protein>
    <submittedName>
        <fullName evidence="12">Homeobox-leucine zipper protein</fullName>
    </submittedName>
</protein>
<keyword evidence="6" id="KW-0804">Transcription</keyword>
<dbReference type="CDD" id="cd00086">
    <property type="entry name" value="homeodomain"/>
    <property type="match status" value="1"/>
</dbReference>
<evidence type="ECO:0000256" key="1">
    <source>
        <dbReference type="ARBA" id="ARBA00004123"/>
    </source>
</evidence>
<keyword evidence="10" id="KW-0175">Coiled coil</keyword>
<gene>
    <name evidence="12" type="ORF">MUK42_21970</name>
</gene>
<evidence type="ECO:0000313" key="12">
    <source>
        <dbReference type="EMBL" id="URE09464.1"/>
    </source>
</evidence>
<comment type="similarity">
    <text evidence="2">Belongs to the HD-ZIP homeobox family. Class II subfamily.</text>
</comment>
<evidence type="ECO:0000256" key="3">
    <source>
        <dbReference type="ARBA" id="ARBA00023015"/>
    </source>
</evidence>